<dbReference type="Proteomes" id="UP000537260">
    <property type="component" value="Unassembled WGS sequence"/>
</dbReference>
<dbReference type="InterPro" id="IPR052552">
    <property type="entry name" value="YeaO-like"/>
</dbReference>
<proteinExistence type="predicted"/>
<dbReference type="AlphaFoldDB" id="A0A7Z0J7T9"/>
<dbReference type="SUPFAM" id="SSF48371">
    <property type="entry name" value="ARM repeat"/>
    <property type="match status" value="1"/>
</dbReference>
<feature type="region of interest" description="Disordered" evidence="1">
    <location>
        <begin position="257"/>
        <end position="283"/>
    </location>
</feature>
<protein>
    <submittedName>
        <fullName evidence="2">Uncharacterized protein YeaO (DUF488 family)/3-methyladenine DNA glycosylase AlkD</fullName>
    </submittedName>
</protein>
<dbReference type="PANTHER" id="PTHR36849:SF1">
    <property type="entry name" value="CYTOPLASMIC PROTEIN"/>
    <property type="match status" value="1"/>
</dbReference>
<keyword evidence="3" id="KW-1185">Reference proteome</keyword>
<dbReference type="CDD" id="cd06561">
    <property type="entry name" value="AlkD_like"/>
    <property type="match status" value="1"/>
</dbReference>
<dbReference type="Pfam" id="PF22752">
    <property type="entry name" value="DUF488-N3i"/>
    <property type="match status" value="1"/>
</dbReference>
<dbReference type="Gene3D" id="1.25.10.90">
    <property type="match status" value="1"/>
</dbReference>
<feature type="compositionally biased region" description="Basic and acidic residues" evidence="1">
    <location>
        <begin position="257"/>
        <end position="279"/>
    </location>
</feature>
<evidence type="ECO:0000256" key="1">
    <source>
        <dbReference type="SAM" id="MobiDB-lite"/>
    </source>
</evidence>
<dbReference type="InterPro" id="IPR014825">
    <property type="entry name" value="DNA_alkylation"/>
</dbReference>
<dbReference type="Pfam" id="PF08713">
    <property type="entry name" value="DNA_alkylation"/>
    <property type="match status" value="1"/>
</dbReference>
<evidence type="ECO:0000313" key="2">
    <source>
        <dbReference type="EMBL" id="NYJ21214.1"/>
    </source>
</evidence>
<comment type="caution">
    <text evidence="2">The sequence shown here is derived from an EMBL/GenBank/DDBJ whole genome shotgun (WGS) entry which is preliminary data.</text>
</comment>
<reference evidence="2 3" key="1">
    <citation type="submission" date="2020-07" db="EMBL/GenBank/DDBJ databases">
        <title>Sequencing the genomes of 1000 actinobacteria strains.</title>
        <authorList>
            <person name="Klenk H.-P."/>
        </authorList>
    </citation>
    <scope>NUCLEOTIDE SEQUENCE [LARGE SCALE GENOMIC DNA]</scope>
    <source>
        <strain evidence="2 3">LI1</strain>
    </source>
</reference>
<dbReference type="EMBL" id="JACCFM010000001">
    <property type="protein sequence ID" value="NYJ21214.1"/>
    <property type="molecule type" value="Genomic_DNA"/>
</dbReference>
<dbReference type="InterPro" id="IPR016024">
    <property type="entry name" value="ARM-type_fold"/>
</dbReference>
<name>A0A7Z0J7T9_9MICO</name>
<accession>A0A7Z0J7T9</accession>
<dbReference type="PANTHER" id="PTHR36849">
    <property type="entry name" value="CYTOPLASMIC PROTEIN-RELATED"/>
    <property type="match status" value="1"/>
</dbReference>
<sequence>MVTVAQTPEAVRPQSPTAALVQAALAVLADPARARSSQGFFKTGPGDYGEGDVFLGVTVPQQRRVARAHAALPQSELDLLLDSGVHEHRLTGVLIATEQFTTASSTRGLDEARRGEIAEWYLETVRRGRVNNWDIVDSSAPGILGGWLFDRPRDVLFELAASDNVWERRVAMISTQGFVRRADASTTLELAALLRDDPHDLIQKAVGWMLREVGKRVDRELLLAFLDEHATRMPRTALSSATEHLAPELRAVYRMREEAQSERVGRGSRNDSPRRETMVRADGPGRSIGLQVLSVVRAAVLARVRWPEQNGTRGTDRGGTMSTEPHFTVRVARAYDEPTPSDGTRVLVDRLWPRGVKKESAHFDEWCKEVAPSSELRTWYGHDPELFAEFRRRYRAELRQPERAAIVEHLRELARHGTLTLITASKAADISDATVIAELLAQ</sequence>
<dbReference type="RefSeq" id="WP_179579849.1">
    <property type="nucleotide sequence ID" value="NZ_JACCFM010000001.1"/>
</dbReference>
<evidence type="ECO:0000313" key="3">
    <source>
        <dbReference type="Proteomes" id="UP000537260"/>
    </source>
</evidence>
<organism evidence="2 3">
    <name type="scientific">Glaciibacter psychrotolerans</name>
    <dbReference type="NCBI Taxonomy" id="670054"/>
    <lineage>
        <taxon>Bacteria</taxon>
        <taxon>Bacillati</taxon>
        <taxon>Actinomycetota</taxon>
        <taxon>Actinomycetes</taxon>
        <taxon>Micrococcales</taxon>
        <taxon>Microbacteriaceae</taxon>
        <taxon>Glaciibacter</taxon>
    </lineage>
</organism>
<gene>
    <name evidence="2" type="ORF">HNR05_003005</name>
</gene>